<organism evidence="1">
    <name type="scientific">uncultured Caudovirales phage</name>
    <dbReference type="NCBI Taxonomy" id="2100421"/>
    <lineage>
        <taxon>Viruses</taxon>
        <taxon>Duplodnaviria</taxon>
        <taxon>Heunggongvirae</taxon>
        <taxon>Uroviricota</taxon>
        <taxon>Caudoviricetes</taxon>
        <taxon>Peduoviridae</taxon>
        <taxon>Maltschvirus</taxon>
        <taxon>Maltschvirus maltsch</taxon>
    </lineage>
</organism>
<proteinExistence type="predicted"/>
<name>A0A6J5KJ51_9CAUD</name>
<dbReference type="InterPro" id="IPR043876">
    <property type="entry name" value="DUF5856"/>
</dbReference>
<dbReference type="Pfam" id="PF19174">
    <property type="entry name" value="DUF5856"/>
    <property type="match status" value="1"/>
</dbReference>
<dbReference type="EMBL" id="LR796146">
    <property type="protein sequence ID" value="CAB4121383.1"/>
    <property type="molecule type" value="Genomic_DNA"/>
</dbReference>
<gene>
    <name evidence="1" type="ORF">UFOVP12_31</name>
</gene>
<protein>
    <submittedName>
        <fullName evidence="1">Uncharacterized protein</fullName>
    </submittedName>
</protein>
<evidence type="ECO:0000313" key="1">
    <source>
        <dbReference type="EMBL" id="CAB4121383.1"/>
    </source>
</evidence>
<reference evidence="1" key="1">
    <citation type="submission" date="2020-04" db="EMBL/GenBank/DDBJ databases">
        <authorList>
            <person name="Chiriac C."/>
            <person name="Salcher M."/>
            <person name="Ghai R."/>
            <person name="Kavagutti S V."/>
        </authorList>
    </citation>
    <scope>NUCLEOTIDE SEQUENCE</scope>
</reference>
<accession>A0A6J5KJ51</accession>
<sequence>MKDKIVAEFAGRILHAVTLGHMLHLQTRSFAEHMALNDFYNGMGDLADSFIESYQGKYWIVEDYPDGFEPPAKGAVEEIRAFSDYIESTRHLKDFPQDSELQNAIDEIQSLINSTLYKLRFLT</sequence>